<accession>A0A538UCU6</accession>
<name>A0A538UCU6_UNCEI</name>
<proteinExistence type="predicted"/>
<reference evidence="1 2" key="1">
    <citation type="journal article" date="2019" name="Nat. Microbiol.">
        <title>Mediterranean grassland soil C-N compound turnover is dependent on rainfall and depth, and is mediated by genomically divergent microorganisms.</title>
        <authorList>
            <person name="Diamond S."/>
            <person name="Andeer P.F."/>
            <person name="Li Z."/>
            <person name="Crits-Christoph A."/>
            <person name="Burstein D."/>
            <person name="Anantharaman K."/>
            <person name="Lane K.R."/>
            <person name="Thomas B.C."/>
            <person name="Pan C."/>
            <person name="Northen T.R."/>
            <person name="Banfield J.F."/>
        </authorList>
    </citation>
    <scope>NUCLEOTIDE SEQUENCE [LARGE SCALE GENOMIC DNA]</scope>
    <source>
        <strain evidence="1">WS_11</strain>
    </source>
</reference>
<gene>
    <name evidence="1" type="ORF">E6K81_03235</name>
</gene>
<protein>
    <submittedName>
        <fullName evidence="1">Uncharacterized protein</fullName>
    </submittedName>
</protein>
<organism evidence="1 2">
    <name type="scientific">Eiseniibacteriota bacterium</name>
    <dbReference type="NCBI Taxonomy" id="2212470"/>
    <lineage>
        <taxon>Bacteria</taxon>
        <taxon>Candidatus Eiseniibacteriota</taxon>
    </lineage>
</organism>
<dbReference type="EMBL" id="VBPB01000047">
    <property type="protein sequence ID" value="TMQ73725.1"/>
    <property type="molecule type" value="Genomic_DNA"/>
</dbReference>
<evidence type="ECO:0000313" key="2">
    <source>
        <dbReference type="Proteomes" id="UP000319771"/>
    </source>
</evidence>
<comment type="caution">
    <text evidence="1">The sequence shown here is derived from an EMBL/GenBank/DDBJ whole genome shotgun (WGS) entry which is preliminary data.</text>
</comment>
<sequence length="420" mass="44328">MIPLATPPTPGPPTAHARGTATSARCLGLALAGLQLLAARPAPGTDWSAGADLGWRAARVARDPAATAWNANHETFVAPRMRVSLDGNDTRLVVAARQEAFLRRSIDGRPRLTLPRLGAGVADLRWVRTGPLGSTRGYGRYARSTTPLDVAAPVTSVPGGYATWSTGARVALGPLEGAGRFDGWSYQDPRLADAHELAWEATARPLRTARSAGLVGWRHRTVGSAHTTLRSDLVVAGFRRALAPALAAQIEVGGAEAVLGSAPPRRGPALVVSLSGPDADSGPVQASCTVVPGLPVEVTAAGERSLGDVRWSVRWESRLDAEGGWRRPPSLVRRLALGAEDTLGRANVVGAEVSAARLLSMFPPASRTDALRVSGWLVRRMRPWLSLRLDYAQVAETSGTPSRLGAPDRYRLGASPAMVR</sequence>
<dbReference type="AlphaFoldDB" id="A0A538UCU6"/>
<evidence type="ECO:0000313" key="1">
    <source>
        <dbReference type="EMBL" id="TMQ73725.1"/>
    </source>
</evidence>
<dbReference type="Proteomes" id="UP000319771">
    <property type="component" value="Unassembled WGS sequence"/>
</dbReference>